<feature type="compositionally biased region" description="Basic residues" evidence="1">
    <location>
        <begin position="169"/>
        <end position="187"/>
    </location>
</feature>
<feature type="compositionally biased region" description="Low complexity" evidence="1">
    <location>
        <begin position="327"/>
        <end position="349"/>
    </location>
</feature>
<dbReference type="AlphaFoldDB" id="A0A6J4J1C4"/>
<name>A0A6J4J1C4_9ACTN</name>
<dbReference type="EMBL" id="CADCTN010000194">
    <property type="protein sequence ID" value="CAA9264310.1"/>
    <property type="molecule type" value="Genomic_DNA"/>
</dbReference>
<feature type="compositionally biased region" description="Basic and acidic residues" evidence="1">
    <location>
        <begin position="362"/>
        <end position="372"/>
    </location>
</feature>
<proteinExistence type="predicted"/>
<gene>
    <name evidence="2" type="ORF">AVDCRST_MAG52-2768</name>
</gene>
<feature type="compositionally biased region" description="Low complexity" evidence="1">
    <location>
        <begin position="204"/>
        <end position="218"/>
    </location>
</feature>
<protein>
    <submittedName>
        <fullName evidence="2">Multicopper oxidase</fullName>
    </submittedName>
</protein>
<feature type="compositionally biased region" description="Basic residues" evidence="1">
    <location>
        <begin position="45"/>
        <end position="63"/>
    </location>
</feature>
<feature type="compositionally biased region" description="Gly residues" evidence="1">
    <location>
        <begin position="219"/>
        <end position="228"/>
    </location>
</feature>
<feature type="compositionally biased region" description="Basic and acidic residues" evidence="1">
    <location>
        <begin position="251"/>
        <end position="264"/>
    </location>
</feature>
<reference evidence="2" key="1">
    <citation type="submission" date="2020-02" db="EMBL/GenBank/DDBJ databases">
        <authorList>
            <person name="Meier V. D."/>
        </authorList>
    </citation>
    <scope>NUCLEOTIDE SEQUENCE</scope>
    <source>
        <strain evidence="2">AVDCRST_MAG52</strain>
    </source>
</reference>
<organism evidence="2">
    <name type="scientific">uncultured Blastococcus sp</name>
    <dbReference type="NCBI Taxonomy" id="217144"/>
    <lineage>
        <taxon>Bacteria</taxon>
        <taxon>Bacillati</taxon>
        <taxon>Actinomycetota</taxon>
        <taxon>Actinomycetes</taxon>
        <taxon>Geodermatophilales</taxon>
        <taxon>Geodermatophilaceae</taxon>
        <taxon>Blastococcus</taxon>
        <taxon>environmental samples</taxon>
    </lineage>
</organism>
<feature type="non-terminal residue" evidence="2">
    <location>
        <position position="1"/>
    </location>
</feature>
<feature type="region of interest" description="Disordered" evidence="1">
    <location>
        <begin position="1"/>
        <end position="466"/>
    </location>
</feature>
<evidence type="ECO:0000313" key="2">
    <source>
        <dbReference type="EMBL" id="CAA9264310.1"/>
    </source>
</evidence>
<evidence type="ECO:0000256" key="1">
    <source>
        <dbReference type="SAM" id="MobiDB-lite"/>
    </source>
</evidence>
<feature type="compositionally biased region" description="Basic residues" evidence="1">
    <location>
        <begin position="129"/>
        <end position="139"/>
    </location>
</feature>
<sequence>AGDTTPVPGADRRRGSLPRHRLLRSPAVGHRSLLRGGPAADGRAGARRPGRARGAHLGLRHGPRAGDPPPGRGDPAGAAAQRAAGGHHRALARAGATERDGRRPGDHPGPGDAGHGLHLRVPDADRRLVHVPRTRRHAARSWALRPPGRRAAPRGAVLRPRVHPDARRLARRAGRPRRARRAGRRRARDGCGRPRPGGRRLVRRPLVPVAAGQRAPTGGPAGAGGAAGRPGAAAGHEHRRGHRLPVRRRRPPADRHPRRRDAGGTRRGGRPAAGHGRALRRPGRRRAARRGVAGGRAVRGTRRLGPGPAPLRRQPGVGRPGGRRAAGRAGRPAGLLRGARGPGTAVPARRGARPPLRPHPLGHPDRRAELPRRRPAGGDRGPVGAVHDAQHQREVAPHAPARAPLPGAHGVRTRAGEGHRRRPGARRRGDLRLPRHQPWAVAVPLPQPPSHGGRHAPAGGVRAPAV</sequence>
<accession>A0A6J4J1C4</accession>
<feature type="compositionally biased region" description="Low complexity" evidence="1">
    <location>
        <begin position="295"/>
        <end position="317"/>
    </location>
</feature>
<feature type="compositionally biased region" description="Basic residues" evidence="1">
    <location>
        <begin position="237"/>
        <end position="250"/>
    </location>
</feature>
<feature type="non-terminal residue" evidence="2">
    <location>
        <position position="466"/>
    </location>
</feature>
<feature type="compositionally biased region" description="Basic residues" evidence="1">
    <location>
        <begin position="277"/>
        <end position="289"/>
    </location>
</feature>
<feature type="compositionally biased region" description="Basic and acidic residues" evidence="1">
    <location>
        <begin position="96"/>
        <end position="106"/>
    </location>
</feature>
<feature type="compositionally biased region" description="Low complexity" evidence="1">
    <location>
        <begin position="34"/>
        <end position="43"/>
    </location>
</feature>
<feature type="compositionally biased region" description="Low complexity" evidence="1">
    <location>
        <begin position="73"/>
        <end position="84"/>
    </location>
</feature>